<dbReference type="KEGG" id="mis:MICPUN_63877"/>
<keyword evidence="4" id="KW-0677">Repeat</keyword>
<gene>
    <name evidence="8" type="ORF">MICPUN_63877</name>
</gene>
<dbReference type="GO" id="GO:0060285">
    <property type="term" value="P:cilium-dependent cell motility"/>
    <property type="evidence" value="ECO:0007669"/>
    <property type="project" value="TreeGrafter"/>
</dbReference>
<evidence type="ECO:0000256" key="6">
    <source>
        <dbReference type="ARBA" id="ARBA00023273"/>
    </source>
</evidence>
<organism evidence="8 9">
    <name type="scientific">Micromonas commoda (strain RCC299 / NOUM17 / CCMP2709)</name>
    <name type="common">Picoplanktonic green alga</name>
    <dbReference type="NCBI Taxonomy" id="296587"/>
    <lineage>
        <taxon>Eukaryota</taxon>
        <taxon>Viridiplantae</taxon>
        <taxon>Chlorophyta</taxon>
        <taxon>Mamiellophyceae</taxon>
        <taxon>Mamiellales</taxon>
        <taxon>Mamiellaceae</taxon>
        <taxon>Micromonas</taxon>
    </lineage>
</organism>
<name>C1EGH8_MICCC</name>
<protein>
    <recommendedName>
        <fullName evidence="7">DM10 domain-containing protein</fullName>
    </recommendedName>
</protein>
<dbReference type="InterPro" id="IPR006602">
    <property type="entry name" value="DM10_dom"/>
</dbReference>
<dbReference type="Proteomes" id="UP000002009">
    <property type="component" value="Chromosome 14"/>
</dbReference>
<keyword evidence="3" id="KW-0963">Cytoplasm</keyword>
<dbReference type="PANTHER" id="PTHR12086:SF9">
    <property type="entry name" value="EF-HAND DOMAIN-CONTAINING PROTEIN 1"/>
    <property type="match status" value="1"/>
</dbReference>
<evidence type="ECO:0000256" key="5">
    <source>
        <dbReference type="ARBA" id="ARBA00023212"/>
    </source>
</evidence>
<dbReference type="PROSITE" id="PS51336">
    <property type="entry name" value="DM10"/>
    <property type="match status" value="3"/>
</dbReference>
<dbReference type="Pfam" id="PF06565">
    <property type="entry name" value="DM10_dom"/>
    <property type="match status" value="3"/>
</dbReference>
<dbReference type="OMA" id="IYGREYN"/>
<feature type="domain" description="DM10" evidence="7">
    <location>
        <begin position="285"/>
        <end position="392"/>
    </location>
</feature>
<dbReference type="GO" id="GO:0007052">
    <property type="term" value="P:mitotic spindle organization"/>
    <property type="evidence" value="ECO:0007669"/>
    <property type="project" value="TreeGrafter"/>
</dbReference>
<dbReference type="GeneID" id="8248803"/>
<evidence type="ECO:0000313" key="8">
    <source>
        <dbReference type="EMBL" id="ACO67328.1"/>
    </source>
</evidence>
<dbReference type="GO" id="GO:0072686">
    <property type="term" value="C:mitotic spindle"/>
    <property type="evidence" value="ECO:0007669"/>
    <property type="project" value="TreeGrafter"/>
</dbReference>
<evidence type="ECO:0000313" key="9">
    <source>
        <dbReference type="Proteomes" id="UP000002009"/>
    </source>
</evidence>
<accession>C1EGH8</accession>
<dbReference type="OrthoDB" id="10255210at2759"/>
<dbReference type="eggNOG" id="KOG0043">
    <property type="taxonomic scope" value="Eukaryota"/>
</dbReference>
<evidence type="ECO:0000256" key="1">
    <source>
        <dbReference type="ARBA" id="ARBA00004138"/>
    </source>
</evidence>
<evidence type="ECO:0000256" key="4">
    <source>
        <dbReference type="ARBA" id="ARBA00022737"/>
    </source>
</evidence>
<dbReference type="GO" id="GO:0005930">
    <property type="term" value="C:axoneme"/>
    <property type="evidence" value="ECO:0007669"/>
    <property type="project" value="TreeGrafter"/>
</dbReference>
<evidence type="ECO:0000256" key="3">
    <source>
        <dbReference type="ARBA" id="ARBA00022490"/>
    </source>
</evidence>
<dbReference type="STRING" id="296587.C1EGH8"/>
<proteinExistence type="predicted"/>
<evidence type="ECO:0000256" key="2">
    <source>
        <dbReference type="ARBA" id="ARBA00004245"/>
    </source>
</evidence>
<comment type="subcellular location">
    <subcellularLocation>
        <location evidence="1">Cell projection</location>
        <location evidence="1">Cilium</location>
    </subcellularLocation>
    <subcellularLocation>
        <location evidence="2">Cytoplasm</location>
        <location evidence="2">Cytoskeleton</location>
    </subcellularLocation>
</comment>
<dbReference type="Gene3D" id="2.30.29.170">
    <property type="match status" value="3"/>
</dbReference>
<dbReference type="GO" id="GO:0000281">
    <property type="term" value="P:mitotic cytokinesis"/>
    <property type="evidence" value="ECO:0007669"/>
    <property type="project" value="TreeGrafter"/>
</dbReference>
<feature type="domain" description="DM10" evidence="7">
    <location>
        <begin position="450"/>
        <end position="553"/>
    </location>
</feature>
<dbReference type="RefSeq" id="XP_002506070.1">
    <property type="nucleotide sequence ID" value="XM_002506024.1"/>
</dbReference>
<keyword evidence="6" id="KW-0966">Cell projection</keyword>
<evidence type="ECO:0000259" key="7">
    <source>
        <dbReference type="PROSITE" id="PS51336"/>
    </source>
</evidence>
<dbReference type="InParanoid" id="C1EGH8"/>
<dbReference type="AlphaFoldDB" id="C1EGH8"/>
<dbReference type="InterPro" id="IPR040193">
    <property type="entry name" value="EFHC1/EFHC2/EFHB"/>
</dbReference>
<reference evidence="8 9" key="1">
    <citation type="journal article" date="2009" name="Science">
        <title>Green evolution and dynamic adaptations revealed by genomes of the marine picoeukaryotes Micromonas.</title>
        <authorList>
            <person name="Worden A.Z."/>
            <person name="Lee J.H."/>
            <person name="Mock T."/>
            <person name="Rouze P."/>
            <person name="Simmons M.P."/>
            <person name="Aerts A.L."/>
            <person name="Allen A.E."/>
            <person name="Cuvelier M.L."/>
            <person name="Derelle E."/>
            <person name="Everett M.V."/>
            <person name="Foulon E."/>
            <person name="Grimwood J."/>
            <person name="Gundlach H."/>
            <person name="Henrissat B."/>
            <person name="Napoli C."/>
            <person name="McDonald S.M."/>
            <person name="Parker M.S."/>
            <person name="Rombauts S."/>
            <person name="Salamov A."/>
            <person name="Von Dassow P."/>
            <person name="Badger J.H."/>
            <person name="Coutinho P.M."/>
            <person name="Demir E."/>
            <person name="Dubchak I."/>
            <person name="Gentemann C."/>
            <person name="Eikrem W."/>
            <person name="Gready J.E."/>
            <person name="John U."/>
            <person name="Lanier W."/>
            <person name="Lindquist E.A."/>
            <person name="Lucas S."/>
            <person name="Mayer K.F."/>
            <person name="Moreau H."/>
            <person name="Not F."/>
            <person name="Otillar R."/>
            <person name="Panaud O."/>
            <person name="Pangilinan J."/>
            <person name="Paulsen I."/>
            <person name="Piegu B."/>
            <person name="Poliakov A."/>
            <person name="Robbens S."/>
            <person name="Schmutz J."/>
            <person name="Toulza E."/>
            <person name="Wyss T."/>
            <person name="Zelensky A."/>
            <person name="Zhou K."/>
            <person name="Armbrust E.V."/>
            <person name="Bhattacharya D."/>
            <person name="Goodenough U.W."/>
            <person name="Van de Peer Y."/>
            <person name="Grigoriev I.V."/>
        </authorList>
    </citation>
    <scope>NUCLEOTIDE SEQUENCE [LARGE SCALE GENOMIC DNA]</scope>
    <source>
        <strain evidence="9">RCC299 / NOUM17</strain>
    </source>
</reference>
<keyword evidence="9" id="KW-1185">Reference proteome</keyword>
<keyword evidence="5" id="KW-0206">Cytoskeleton</keyword>
<dbReference type="EMBL" id="CP001332">
    <property type="protein sequence ID" value="ACO67328.1"/>
    <property type="molecule type" value="Genomic_DNA"/>
</dbReference>
<dbReference type="PANTHER" id="PTHR12086">
    <property type="entry name" value="EF-HAND DOMAIN C-TERMINAL CONTAINING PROTEIN"/>
    <property type="match status" value="1"/>
</dbReference>
<dbReference type="SMART" id="SM00676">
    <property type="entry name" value="DM10"/>
    <property type="match status" value="3"/>
</dbReference>
<sequence length="553" mass="59641">MGNDENIPLLPGYSLTLPGARKLPQTLNYAGGGIFVTGLPDQSHPARPITARMAGDEKLATQGRPLTDKKTTLADHVKGSVAVDPQNGPAPPPGAPAVAALGDMKLGEGSATPAWVAYDGQSLSYGAYFVEKALDGRDRIRRCVIRFHLEDGTVDVHEHKTDNSGIVQGRILKRHAAVGASGEPLAIADFQIGSTVAIYGREYNVVCCDAYTREFLRKEGLTIAADVPFPDTLVDEGPGVLGTIGMGVRGVGGKRVFETDPVEVVIGASSASSNQIAEPAIDPFTKDVLSFKCSWDDSVQGIVHYTLNYFLADGTVEVLEEEAPGRDPFPKMLARSKLPAGGAFDVGPPGEKTRTFLKPADIVMGQPVGVYGRNLTVHDCDDFTRAYYVKTLGRTILEMAPKPLNDGAVKHVHVDPPYNGFGSETDSLRNCHSLVPKRAPPNLRHFEQNFGKELRFNAAFAGPGLVPPNDERRFIVTFYLVDGTISVYEPPMSNSGIIGGKFLERTLEPVRKPGARAPYVARDFYVGATVTLNSHRFELLNTDESTESIIRSL</sequence>
<dbReference type="FunFam" id="2.30.29.170:FF:000004">
    <property type="entry name" value="EF-hand domain containing 2"/>
    <property type="match status" value="1"/>
</dbReference>
<dbReference type="GO" id="GO:0043014">
    <property type="term" value="F:alpha-tubulin binding"/>
    <property type="evidence" value="ECO:0007669"/>
    <property type="project" value="TreeGrafter"/>
</dbReference>
<feature type="domain" description="DM10" evidence="7">
    <location>
        <begin position="119"/>
        <end position="220"/>
    </location>
</feature>